<dbReference type="Proteomes" id="UP001165080">
    <property type="component" value="Unassembled WGS sequence"/>
</dbReference>
<gene>
    <name evidence="1" type="primary">PLEST000536</name>
    <name evidence="1" type="ORF">PLESTB_000035900</name>
</gene>
<accession>A0A9W6EXD0</accession>
<name>A0A9W6EXD0_9CHLO</name>
<keyword evidence="2" id="KW-1185">Reference proteome</keyword>
<dbReference type="OrthoDB" id="528183at2759"/>
<dbReference type="EMBL" id="BRXU01000001">
    <property type="protein sequence ID" value="GLC47881.1"/>
    <property type="molecule type" value="Genomic_DNA"/>
</dbReference>
<comment type="caution">
    <text evidence="1">The sequence shown here is derived from an EMBL/GenBank/DDBJ whole genome shotgun (WGS) entry which is preliminary data.</text>
</comment>
<dbReference type="AlphaFoldDB" id="A0A9W6EXD0"/>
<evidence type="ECO:0000313" key="1">
    <source>
        <dbReference type="EMBL" id="GLC47881.1"/>
    </source>
</evidence>
<protein>
    <submittedName>
        <fullName evidence="1">Uncharacterized protein</fullName>
    </submittedName>
</protein>
<organism evidence="1 2">
    <name type="scientific">Pleodorina starrii</name>
    <dbReference type="NCBI Taxonomy" id="330485"/>
    <lineage>
        <taxon>Eukaryota</taxon>
        <taxon>Viridiplantae</taxon>
        <taxon>Chlorophyta</taxon>
        <taxon>core chlorophytes</taxon>
        <taxon>Chlorophyceae</taxon>
        <taxon>CS clade</taxon>
        <taxon>Chlamydomonadales</taxon>
        <taxon>Volvocaceae</taxon>
        <taxon>Pleodorina</taxon>
    </lineage>
</organism>
<proteinExistence type="predicted"/>
<evidence type="ECO:0000313" key="2">
    <source>
        <dbReference type="Proteomes" id="UP001165080"/>
    </source>
</evidence>
<reference evidence="1 2" key="1">
    <citation type="journal article" date="2023" name="Commun. Biol.">
        <title>Reorganization of the ancestral sex-determining regions during the evolution of trioecy in Pleodorina starrii.</title>
        <authorList>
            <person name="Takahashi K."/>
            <person name="Suzuki S."/>
            <person name="Kawai-Toyooka H."/>
            <person name="Yamamoto K."/>
            <person name="Hamaji T."/>
            <person name="Ootsuki R."/>
            <person name="Yamaguchi H."/>
            <person name="Kawachi M."/>
            <person name="Higashiyama T."/>
            <person name="Nozaki H."/>
        </authorList>
    </citation>
    <scope>NUCLEOTIDE SEQUENCE [LARGE SCALE GENOMIC DNA]</scope>
    <source>
        <strain evidence="1 2">NIES-4479</strain>
    </source>
</reference>
<sequence>MTTDQPSAMNQLSMGLDKAQFGIKLKSPKILVGPLELGLAAHYNLSDPSGPSGENDRKEALVSIERFKPLLSVKDVFFRGKFELEPKERCLHYSKKFRVPYLHTELLKLRLTAKLPAAETSSGLLGRAFGVTVTFQPERSRLLQLPMTPSAASSTAASGASRYDLQLAPRLGPPQVVYDKIGFPGSVYFKTNATLQLTDAASIRDLRAHLDVHSVNAVIRLYDPAHVKPCRVGRNLARVARELTAEDVGSEDAPHAEVFRVAGAPQPQPDIIDKLAARSREWAHAVLVNSCVATRNLQDKAAETMEAVRAYVSNVAASSGKS</sequence>